<reference evidence="4" key="3">
    <citation type="journal article" date="2021" name="Syst. Appl. Microbiol.">
        <title>Roseomonas hellenica sp. nov., isolated from roots of wild-growing Alkanna tinctoria.</title>
        <authorList>
            <person name="Rat A."/>
            <person name="Naranjo H.D."/>
            <person name="Lebbe L."/>
            <person name="Cnockaert M."/>
            <person name="Krigas N."/>
            <person name="Grigoriadou K."/>
            <person name="Maloupa E."/>
            <person name="Willems A."/>
        </authorList>
    </citation>
    <scope>NUCLEOTIDE SEQUENCE</scope>
    <source>
        <strain evidence="4">LMG 31161</strain>
    </source>
</reference>
<dbReference type="InterPro" id="IPR036249">
    <property type="entry name" value="Thioredoxin-like_sf"/>
</dbReference>
<dbReference type="RefSeq" id="WP_168041878.1">
    <property type="nucleotide sequence ID" value="NZ_JAAEDK010000028.1"/>
</dbReference>
<dbReference type="Gene3D" id="3.40.30.10">
    <property type="entry name" value="Glutaredoxin"/>
    <property type="match status" value="1"/>
</dbReference>
<dbReference type="InterPro" id="IPR004045">
    <property type="entry name" value="Glutathione_S-Trfase_N"/>
</dbReference>
<dbReference type="SUPFAM" id="SSF52833">
    <property type="entry name" value="Thioredoxin-like"/>
    <property type="match status" value="1"/>
</dbReference>
<dbReference type="Gene3D" id="1.20.1050.10">
    <property type="match status" value="1"/>
</dbReference>
<dbReference type="EMBL" id="JAAVUP010000003">
    <property type="protein sequence ID" value="NKE17988.1"/>
    <property type="molecule type" value="Genomic_DNA"/>
</dbReference>
<feature type="domain" description="GST N-terminal" evidence="2">
    <location>
        <begin position="1"/>
        <end position="81"/>
    </location>
</feature>
<dbReference type="PROSITE" id="PS50404">
    <property type="entry name" value="GST_NTER"/>
    <property type="match status" value="1"/>
</dbReference>
<dbReference type="CDD" id="cd03188">
    <property type="entry name" value="GST_C_Beta"/>
    <property type="match status" value="1"/>
</dbReference>
<dbReference type="Proteomes" id="UP001138708">
    <property type="component" value="Unassembled WGS sequence"/>
</dbReference>
<dbReference type="SFLD" id="SFLDS00019">
    <property type="entry name" value="Glutathione_Transferase_(cytos"/>
    <property type="match status" value="1"/>
</dbReference>
<comment type="similarity">
    <text evidence="1">Belongs to the GST superfamily.</text>
</comment>
<comment type="caution">
    <text evidence="4">The sequence shown here is derived from an EMBL/GenBank/DDBJ whole genome shotgun (WGS) entry which is preliminary data.</text>
</comment>
<dbReference type="InterPro" id="IPR004046">
    <property type="entry name" value="GST_C"/>
</dbReference>
<dbReference type="InterPro" id="IPR010987">
    <property type="entry name" value="Glutathione-S-Trfase_C-like"/>
</dbReference>
<accession>A0A9X9WJ15</accession>
<feature type="domain" description="GST C-terminal" evidence="3">
    <location>
        <begin position="87"/>
        <end position="208"/>
    </location>
</feature>
<reference evidence="5 6" key="2">
    <citation type="submission" date="2020-02" db="EMBL/GenBank/DDBJ databases">
        <authorList>
            <person name="Sun Q."/>
            <person name="Inoue M."/>
        </authorList>
    </citation>
    <scope>NUCLEOTIDE SEQUENCE [LARGE SCALE GENOMIC DNA]</scope>
    <source>
        <strain evidence="5 6">KCTC 22478</strain>
    </source>
</reference>
<dbReference type="PANTHER" id="PTHR44051:SF8">
    <property type="entry name" value="GLUTATHIONE S-TRANSFERASE GSTA"/>
    <property type="match status" value="1"/>
</dbReference>
<evidence type="ECO:0000259" key="3">
    <source>
        <dbReference type="PROSITE" id="PS50405"/>
    </source>
</evidence>
<dbReference type="Pfam" id="PF00043">
    <property type="entry name" value="GST_C"/>
    <property type="match status" value="1"/>
</dbReference>
<sequence length="208" mass="22827">MSLLIHVAPGTCALATLIALEEAGADYTARRVDFAAGEQRSPDFLAVNPKGRVPALVTEDGVLTETPALLTYVAQRFPEAVLAPFDDPFAFARMQEFNAYLCSTVHVAHAHRMRGHRWVDDPDAMTAMQRKVPENMAACFDLIETTMLRGPWVLGDRYSLADGYLHTIARWLPSDGVDPARFPRVADHGARMAARPAVQRALARENGG</sequence>
<dbReference type="EMBL" id="JAAEDK010000028">
    <property type="protein sequence ID" value="MBR0660325.1"/>
    <property type="molecule type" value="Genomic_DNA"/>
</dbReference>
<dbReference type="AlphaFoldDB" id="A0A9X9WJ15"/>
<reference evidence="4" key="1">
    <citation type="submission" date="2020-01" db="EMBL/GenBank/DDBJ databases">
        <authorList>
            <person name="Rat A."/>
        </authorList>
    </citation>
    <scope>NUCLEOTIDE SEQUENCE</scope>
    <source>
        <strain evidence="4">LMG 31161</strain>
    </source>
</reference>
<evidence type="ECO:0000256" key="1">
    <source>
        <dbReference type="RuleBase" id="RU003494"/>
    </source>
</evidence>
<dbReference type="SFLD" id="SFLDG00358">
    <property type="entry name" value="Main_(cytGST)"/>
    <property type="match status" value="1"/>
</dbReference>
<dbReference type="Pfam" id="PF02798">
    <property type="entry name" value="GST_N"/>
    <property type="match status" value="1"/>
</dbReference>
<dbReference type="InterPro" id="IPR040079">
    <property type="entry name" value="Glutathione_S-Trfase"/>
</dbReference>
<name>A0A9X9WJ15_9PROT</name>
<evidence type="ECO:0000259" key="2">
    <source>
        <dbReference type="PROSITE" id="PS50404"/>
    </source>
</evidence>
<dbReference type="InterPro" id="IPR036282">
    <property type="entry name" value="Glutathione-S-Trfase_C_sf"/>
</dbReference>
<organism evidence="4 7">
    <name type="scientific">Neoroseomonas oryzicola</name>
    <dbReference type="NCBI Taxonomy" id="535904"/>
    <lineage>
        <taxon>Bacteria</taxon>
        <taxon>Pseudomonadati</taxon>
        <taxon>Pseudomonadota</taxon>
        <taxon>Alphaproteobacteria</taxon>
        <taxon>Acetobacterales</taxon>
        <taxon>Acetobacteraceae</taxon>
        <taxon>Neoroseomonas</taxon>
    </lineage>
</organism>
<protein>
    <submittedName>
        <fullName evidence="4">Glutathione S-transferase family protein</fullName>
    </submittedName>
</protein>
<evidence type="ECO:0000313" key="6">
    <source>
        <dbReference type="Proteomes" id="UP000746741"/>
    </source>
</evidence>
<dbReference type="Proteomes" id="UP000746741">
    <property type="component" value="Unassembled WGS sequence"/>
</dbReference>
<dbReference type="SUPFAM" id="SSF47616">
    <property type="entry name" value="GST C-terminal domain-like"/>
    <property type="match status" value="1"/>
</dbReference>
<dbReference type="PROSITE" id="PS50405">
    <property type="entry name" value="GST_CTER"/>
    <property type="match status" value="1"/>
</dbReference>
<evidence type="ECO:0000313" key="5">
    <source>
        <dbReference type="EMBL" id="NKE17988.1"/>
    </source>
</evidence>
<dbReference type="SFLD" id="SFLDG01150">
    <property type="entry name" value="Main.1:_Beta-like"/>
    <property type="match status" value="1"/>
</dbReference>
<evidence type="ECO:0000313" key="4">
    <source>
        <dbReference type="EMBL" id="MBR0660325.1"/>
    </source>
</evidence>
<keyword evidence="6" id="KW-1185">Reference proteome</keyword>
<dbReference type="CDD" id="cd03057">
    <property type="entry name" value="GST_N_Beta"/>
    <property type="match status" value="1"/>
</dbReference>
<dbReference type="PANTHER" id="PTHR44051">
    <property type="entry name" value="GLUTATHIONE S-TRANSFERASE-RELATED"/>
    <property type="match status" value="1"/>
</dbReference>
<proteinExistence type="inferred from homology"/>
<gene>
    <name evidence="5" type="ORF">GWK15_13635</name>
    <name evidence="4" type="ORF">GXW75_13780</name>
</gene>
<evidence type="ECO:0000313" key="7">
    <source>
        <dbReference type="Proteomes" id="UP001138708"/>
    </source>
</evidence>